<dbReference type="InterPro" id="IPR050079">
    <property type="entry name" value="DEAD_box_RNA_helicase"/>
</dbReference>
<dbReference type="Pfam" id="PF00271">
    <property type="entry name" value="Helicase_C"/>
    <property type="match status" value="1"/>
</dbReference>
<dbReference type="Gene3D" id="3.30.70.330">
    <property type="match status" value="1"/>
</dbReference>
<keyword evidence="12" id="KW-1185">Reference proteome</keyword>
<dbReference type="Pfam" id="PF00270">
    <property type="entry name" value="DEAD"/>
    <property type="match status" value="1"/>
</dbReference>
<dbReference type="InterPro" id="IPR000629">
    <property type="entry name" value="RNA-helicase_DEAD-box_CS"/>
</dbReference>
<dbReference type="AlphaFoldDB" id="A0A3M0A6R0"/>
<dbReference type="InterPro" id="IPR044742">
    <property type="entry name" value="DEAD/DEAH_RhlB"/>
</dbReference>
<dbReference type="InterPro" id="IPR011545">
    <property type="entry name" value="DEAD/DEAH_box_helicase_dom"/>
</dbReference>
<dbReference type="InterPro" id="IPR012677">
    <property type="entry name" value="Nucleotide-bd_a/b_plait_sf"/>
</dbReference>
<evidence type="ECO:0000259" key="10">
    <source>
        <dbReference type="PROSITE" id="PS51195"/>
    </source>
</evidence>
<evidence type="ECO:0000256" key="1">
    <source>
        <dbReference type="ARBA" id="ARBA00022741"/>
    </source>
</evidence>
<dbReference type="SUPFAM" id="SSF52540">
    <property type="entry name" value="P-loop containing nucleoside triphosphate hydrolases"/>
    <property type="match status" value="1"/>
</dbReference>
<evidence type="ECO:0000256" key="4">
    <source>
        <dbReference type="ARBA" id="ARBA00022840"/>
    </source>
</evidence>
<name>A0A3M0A6R0_9GAMM</name>
<keyword evidence="1 7" id="KW-0547">Nucleotide-binding</keyword>
<dbReference type="PROSITE" id="PS51194">
    <property type="entry name" value="HELICASE_CTER"/>
    <property type="match status" value="1"/>
</dbReference>
<keyword evidence="2 7" id="KW-0378">Hydrolase</keyword>
<reference evidence="11 12" key="1">
    <citation type="submission" date="2018-10" db="EMBL/GenBank/DDBJ databases">
        <title>Genomic Encyclopedia of Type Strains, Phase IV (KMG-IV): sequencing the most valuable type-strain genomes for metagenomic binning, comparative biology and taxonomic classification.</title>
        <authorList>
            <person name="Goeker M."/>
        </authorList>
    </citation>
    <scope>NUCLEOTIDE SEQUENCE [LARGE SCALE GENOMIC DNA]</scope>
    <source>
        <strain evidence="11 12">DSM 25080</strain>
    </source>
</reference>
<dbReference type="InterPro" id="IPR027417">
    <property type="entry name" value="P-loop_NTPase"/>
</dbReference>
<gene>
    <name evidence="11" type="ORF">DFR27_1360</name>
</gene>
<dbReference type="PANTHER" id="PTHR47959:SF1">
    <property type="entry name" value="ATP-DEPENDENT RNA HELICASE DBPA"/>
    <property type="match status" value="1"/>
</dbReference>
<dbReference type="InterPro" id="IPR014014">
    <property type="entry name" value="RNA_helicase_DEAD_Q_motif"/>
</dbReference>
<evidence type="ECO:0000259" key="9">
    <source>
        <dbReference type="PROSITE" id="PS51194"/>
    </source>
</evidence>
<dbReference type="PROSITE" id="PS00039">
    <property type="entry name" value="DEAD_ATP_HELICASE"/>
    <property type="match status" value="1"/>
</dbReference>
<evidence type="ECO:0000256" key="3">
    <source>
        <dbReference type="ARBA" id="ARBA00022806"/>
    </source>
</evidence>
<feature type="domain" description="Helicase ATP-binding" evidence="8">
    <location>
        <begin position="35"/>
        <end position="206"/>
    </location>
</feature>
<dbReference type="NCBIfam" id="NF008744">
    <property type="entry name" value="PRK11776.1"/>
    <property type="match status" value="1"/>
</dbReference>
<evidence type="ECO:0000256" key="6">
    <source>
        <dbReference type="PROSITE-ProRule" id="PRU00552"/>
    </source>
</evidence>
<dbReference type="EMBL" id="REFJ01000003">
    <property type="protein sequence ID" value="RMA80004.1"/>
    <property type="molecule type" value="Genomic_DNA"/>
</dbReference>
<evidence type="ECO:0000313" key="12">
    <source>
        <dbReference type="Proteomes" id="UP000267187"/>
    </source>
</evidence>
<dbReference type="Pfam" id="PF03880">
    <property type="entry name" value="DbpA"/>
    <property type="match status" value="1"/>
</dbReference>
<dbReference type="Gene3D" id="3.40.50.300">
    <property type="entry name" value="P-loop containing nucleotide triphosphate hydrolases"/>
    <property type="match status" value="2"/>
</dbReference>
<dbReference type="PROSITE" id="PS51195">
    <property type="entry name" value="Q_MOTIF"/>
    <property type="match status" value="1"/>
</dbReference>
<dbReference type="InterPro" id="IPR005580">
    <property type="entry name" value="DbpA/CsdA_RNA-bd_dom"/>
</dbReference>
<evidence type="ECO:0000256" key="5">
    <source>
        <dbReference type="ARBA" id="ARBA00038437"/>
    </source>
</evidence>
<dbReference type="GO" id="GO:0005829">
    <property type="term" value="C:cytosol"/>
    <property type="evidence" value="ECO:0007669"/>
    <property type="project" value="TreeGrafter"/>
</dbReference>
<dbReference type="PROSITE" id="PS51192">
    <property type="entry name" value="HELICASE_ATP_BIND_1"/>
    <property type="match status" value="1"/>
</dbReference>
<dbReference type="GO" id="GO:0005524">
    <property type="term" value="F:ATP binding"/>
    <property type="evidence" value="ECO:0007669"/>
    <property type="project" value="UniProtKB-KW"/>
</dbReference>
<dbReference type="PANTHER" id="PTHR47959">
    <property type="entry name" value="ATP-DEPENDENT RNA HELICASE RHLE-RELATED"/>
    <property type="match status" value="1"/>
</dbReference>
<dbReference type="GO" id="GO:0016787">
    <property type="term" value="F:hydrolase activity"/>
    <property type="evidence" value="ECO:0007669"/>
    <property type="project" value="UniProtKB-KW"/>
</dbReference>
<evidence type="ECO:0000256" key="2">
    <source>
        <dbReference type="ARBA" id="ARBA00022801"/>
    </source>
</evidence>
<dbReference type="InterPro" id="IPR001650">
    <property type="entry name" value="Helicase_C-like"/>
</dbReference>
<keyword evidence="4 7" id="KW-0067">ATP-binding</keyword>
<comment type="similarity">
    <text evidence="5 7">Belongs to the DEAD box helicase family.</text>
</comment>
<organism evidence="11 12">
    <name type="scientific">Umboniibacter marinipuniceus</name>
    <dbReference type="NCBI Taxonomy" id="569599"/>
    <lineage>
        <taxon>Bacteria</taxon>
        <taxon>Pseudomonadati</taxon>
        <taxon>Pseudomonadota</taxon>
        <taxon>Gammaproteobacteria</taxon>
        <taxon>Cellvibrionales</taxon>
        <taxon>Cellvibrionaceae</taxon>
        <taxon>Umboniibacter</taxon>
    </lineage>
</organism>
<dbReference type="SMART" id="SM00487">
    <property type="entry name" value="DEXDc"/>
    <property type="match status" value="1"/>
</dbReference>
<dbReference type="RefSeq" id="WP_211327589.1">
    <property type="nucleotide sequence ID" value="NZ_REFJ01000003.1"/>
</dbReference>
<accession>A0A3M0A6R0</accession>
<dbReference type="CDD" id="cd00268">
    <property type="entry name" value="DEADc"/>
    <property type="match status" value="1"/>
</dbReference>
<comment type="caution">
    <text evidence="11">The sequence shown here is derived from an EMBL/GenBank/DDBJ whole genome shotgun (WGS) entry which is preliminary data.</text>
</comment>
<feature type="domain" description="Helicase C-terminal" evidence="9">
    <location>
        <begin position="232"/>
        <end position="391"/>
    </location>
</feature>
<dbReference type="GO" id="GO:0003724">
    <property type="term" value="F:RNA helicase activity"/>
    <property type="evidence" value="ECO:0007669"/>
    <property type="project" value="InterPro"/>
</dbReference>
<feature type="short sequence motif" description="Q motif" evidence="6">
    <location>
        <begin position="4"/>
        <end position="32"/>
    </location>
</feature>
<dbReference type="InterPro" id="IPR014001">
    <property type="entry name" value="Helicase_ATP-bd"/>
</dbReference>
<evidence type="ECO:0000259" key="8">
    <source>
        <dbReference type="PROSITE" id="PS51192"/>
    </source>
</evidence>
<evidence type="ECO:0000256" key="7">
    <source>
        <dbReference type="RuleBase" id="RU000492"/>
    </source>
</evidence>
<dbReference type="GO" id="GO:0003676">
    <property type="term" value="F:nucleic acid binding"/>
    <property type="evidence" value="ECO:0007669"/>
    <property type="project" value="InterPro"/>
</dbReference>
<proteinExistence type="inferred from homology"/>
<dbReference type="SMART" id="SM00490">
    <property type="entry name" value="HELICc"/>
    <property type="match status" value="1"/>
</dbReference>
<evidence type="ECO:0000313" key="11">
    <source>
        <dbReference type="EMBL" id="RMA80004.1"/>
    </source>
</evidence>
<keyword evidence="3 7" id="KW-0347">Helicase</keyword>
<sequence length="456" mass="49996">MPISQFSDLPLDERIVKALDSQNIRQLTPIQRDSLPLLLEGRDIIAQAQTGSGKTLAFGAALLQYIKPAQRVPQALVLCPTRELAQQVAESLRKAAVLIENLKILTLCGGQPIGPQLRSLEHGCDIVVGTPGRIADLVGKESLPLHRVHTVVLDEADRMLDMGFIDVISELLDECTQREHTWLFSATFPKGIESISSRFQRNAERISSEPVVTNNTIEHTYYDCSHLAPNEAAISILSELEPTTAIVFCNTIANVKQFSRELYESGFVTLALHGDLEQKQRDENIVRFSNLSTQILVATDVAARGLDIDDVDLVLNYELARDRATHTHRIGRTGRAGKKGVAVTLLGASYLVDKVLSNDDDARIVPFPSDFVQAAKPKEPEYVTVAIAGGKKNKVRKGDILGALTGDGGLRGDQIGAIQILNFQSYIAIARPAAAKAISFLQNGKIKGRFYKSRRF</sequence>
<protein>
    <submittedName>
        <fullName evidence="11">ATP-dependent RNA helicase DbpA</fullName>
    </submittedName>
</protein>
<dbReference type="CDD" id="cd18787">
    <property type="entry name" value="SF2_C_DEAD"/>
    <property type="match status" value="1"/>
</dbReference>
<feature type="domain" description="DEAD-box RNA helicase Q" evidence="10">
    <location>
        <begin position="4"/>
        <end position="32"/>
    </location>
</feature>
<dbReference type="Proteomes" id="UP000267187">
    <property type="component" value="Unassembled WGS sequence"/>
</dbReference>